<dbReference type="RefSeq" id="WP_154382142.1">
    <property type="nucleotide sequence ID" value="NZ_WKJJ01000034.1"/>
</dbReference>
<feature type="domain" description="SH3b" evidence="2">
    <location>
        <begin position="26"/>
        <end position="90"/>
    </location>
</feature>
<evidence type="ECO:0000313" key="4">
    <source>
        <dbReference type="Proteomes" id="UP000446768"/>
    </source>
</evidence>
<reference evidence="3 4" key="1">
    <citation type="submission" date="2019-11" db="EMBL/GenBank/DDBJ databases">
        <title>Novel species isolated from a subtropical stream in China.</title>
        <authorList>
            <person name="Lu H."/>
        </authorList>
    </citation>
    <scope>NUCLEOTIDE SEQUENCE [LARGE SCALE GENOMIC DNA]</scope>
    <source>
        <strain evidence="3 4">FT92W</strain>
    </source>
</reference>
<dbReference type="Proteomes" id="UP000446768">
    <property type="component" value="Unassembled WGS sequence"/>
</dbReference>
<dbReference type="AlphaFoldDB" id="A0A7X2IUU4"/>
<evidence type="ECO:0000259" key="2">
    <source>
        <dbReference type="SMART" id="SM00287"/>
    </source>
</evidence>
<dbReference type="Pfam" id="PF08239">
    <property type="entry name" value="SH3_3"/>
    <property type="match status" value="1"/>
</dbReference>
<evidence type="ECO:0000313" key="3">
    <source>
        <dbReference type="EMBL" id="MRV76540.1"/>
    </source>
</evidence>
<dbReference type="EMBL" id="WKJJ01000034">
    <property type="protein sequence ID" value="MRV76540.1"/>
    <property type="molecule type" value="Genomic_DNA"/>
</dbReference>
<evidence type="ECO:0000256" key="1">
    <source>
        <dbReference type="SAM" id="SignalP"/>
    </source>
</evidence>
<feature type="signal peptide" evidence="1">
    <location>
        <begin position="1"/>
        <end position="26"/>
    </location>
</feature>
<keyword evidence="4" id="KW-1185">Reference proteome</keyword>
<gene>
    <name evidence="3" type="ORF">GJ700_32995</name>
</gene>
<accession>A0A7X2IUU4</accession>
<sequence length="565" mass="60204">MFPSFSSLPSRGFAALLLLAPLAASASQRWVAADNLRMRAGPGLEYPVTGTLGRGAELALLQAGEPDGFCLVDGDGRHGYVACKYLSPTPIERPRAGENGVSAAQRWISGNGVTLRAEPSPNAAVAGRLSLNAAVKLLRADAGSGYCEIQPEQGPSGYTACRYLAATPAELALIRGERGASDGPSGDYDPERAFALEPGWPALERYVEYLKARSPGIPQNGPWPRDDVLEKMKAHLALGLHGRKPPPYADWAALQRKAAQDLDLSGALGRLRSEGKAAPADVAQRGARAESVAEELQSPIGLWGGLHDASGNDGGAGRVIRLVRALALPAPQPSLFRSEADLAPPETSTEDASGRFGIVFRQLVSPRPVIKPAAGSSGEEIGNTPGLYDMLARTSVLVRPVQRVQLFRDGRLRTEASVLQKKETLWRDADESECEGWKPGFAYGDADAATWRNADPVVKTGHNPRGSLYAFYTARALPRERASVIETPVKLDRGATGFVRGTYLHFDLDGDGVTDVAVFEGQGHGPGHLSGPTLTDDRWYRLALVNINGAWKVLGRDGFGYGCGC</sequence>
<protein>
    <recommendedName>
        <fullName evidence="2">SH3b domain-containing protein</fullName>
    </recommendedName>
</protein>
<dbReference type="Gene3D" id="2.30.30.40">
    <property type="entry name" value="SH3 Domains"/>
    <property type="match status" value="1"/>
</dbReference>
<name>A0A7X2IUU4_9BURK</name>
<organism evidence="3 4">
    <name type="scientific">Pseudoduganella rivuli</name>
    <dbReference type="NCBI Taxonomy" id="2666085"/>
    <lineage>
        <taxon>Bacteria</taxon>
        <taxon>Pseudomonadati</taxon>
        <taxon>Pseudomonadota</taxon>
        <taxon>Betaproteobacteria</taxon>
        <taxon>Burkholderiales</taxon>
        <taxon>Oxalobacteraceae</taxon>
        <taxon>Telluria group</taxon>
        <taxon>Pseudoduganella</taxon>
    </lineage>
</organism>
<feature type="chain" id="PRO_5031423725" description="SH3b domain-containing protein" evidence="1">
    <location>
        <begin position="27"/>
        <end position="565"/>
    </location>
</feature>
<comment type="caution">
    <text evidence="3">The sequence shown here is derived from an EMBL/GenBank/DDBJ whole genome shotgun (WGS) entry which is preliminary data.</text>
</comment>
<feature type="domain" description="SH3b" evidence="2">
    <location>
        <begin position="103"/>
        <end position="168"/>
    </location>
</feature>
<dbReference type="InterPro" id="IPR003646">
    <property type="entry name" value="SH3-like_bac-type"/>
</dbReference>
<keyword evidence="1" id="KW-0732">Signal</keyword>
<proteinExistence type="predicted"/>
<dbReference type="SMART" id="SM00287">
    <property type="entry name" value="SH3b"/>
    <property type="match status" value="2"/>
</dbReference>